<dbReference type="AlphaFoldDB" id="A0A4Y2VW70"/>
<dbReference type="EMBL" id="BGPR01051607">
    <property type="protein sequence ID" value="GBO28536.1"/>
    <property type="molecule type" value="Genomic_DNA"/>
</dbReference>
<evidence type="ECO:0000313" key="2">
    <source>
        <dbReference type="Proteomes" id="UP000499080"/>
    </source>
</evidence>
<evidence type="ECO:0000313" key="1">
    <source>
        <dbReference type="EMBL" id="GBO28536.1"/>
    </source>
</evidence>
<reference evidence="1 2" key="1">
    <citation type="journal article" date="2019" name="Sci. Rep.">
        <title>Orb-weaving spider Araneus ventricosus genome elucidates the spidroin gene catalogue.</title>
        <authorList>
            <person name="Kono N."/>
            <person name="Nakamura H."/>
            <person name="Ohtoshi R."/>
            <person name="Moran D.A.P."/>
            <person name="Shinohara A."/>
            <person name="Yoshida Y."/>
            <person name="Fujiwara M."/>
            <person name="Mori M."/>
            <person name="Tomita M."/>
            <person name="Arakawa K."/>
        </authorList>
    </citation>
    <scope>NUCLEOTIDE SEQUENCE [LARGE SCALE GENOMIC DNA]</scope>
</reference>
<accession>A0A4Y2VW70</accession>
<dbReference type="Proteomes" id="UP000499080">
    <property type="component" value="Unassembled WGS sequence"/>
</dbReference>
<organism evidence="1 2">
    <name type="scientific">Araneus ventricosus</name>
    <name type="common">Orbweaver spider</name>
    <name type="synonym">Epeira ventricosa</name>
    <dbReference type="NCBI Taxonomy" id="182803"/>
    <lineage>
        <taxon>Eukaryota</taxon>
        <taxon>Metazoa</taxon>
        <taxon>Ecdysozoa</taxon>
        <taxon>Arthropoda</taxon>
        <taxon>Chelicerata</taxon>
        <taxon>Arachnida</taxon>
        <taxon>Araneae</taxon>
        <taxon>Araneomorphae</taxon>
        <taxon>Entelegynae</taxon>
        <taxon>Araneoidea</taxon>
        <taxon>Araneidae</taxon>
        <taxon>Araneus</taxon>
    </lineage>
</organism>
<protein>
    <submittedName>
        <fullName evidence="1">Uncharacterized protein</fullName>
    </submittedName>
</protein>
<keyword evidence="2" id="KW-1185">Reference proteome</keyword>
<proteinExistence type="predicted"/>
<name>A0A4Y2VW70_ARAVE</name>
<comment type="caution">
    <text evidence="1">The sequence shown here is derived from an EMBL/GenBank/DDBJ whole genome shotgun (WGS) entry which is preliminary data.</text>
</comment>
<gene>
    <name evidence="1" type="ORF">AVEN_98801_1</name>
</gene>
<sequence>MSGKVTKSGEQVRLSAVWSANEKSSGAVRIRSWWLNQSELSCGVVGGRRSAAFQDERGRKCQVAVFMINWRRKIISESFFGNFDLFTDLN</sequence>